<proteinExistence type="predicted"/>
<dbReference type="AlphaFoldDB" id="M3G8A8"/>
<accession>M3G8A8</accession>
<comment type="caution">
    <text evidence="1">The sequence shown here is derived from an EMBL/GenBank/DDBJ whole genome shotgun (WGS) entry which is preliminary data.</text>
</comment>
<protein>
    <submittedName>
        <fullName evidence="1">Uncharacterized protein</fullName>
    </submittedName>
</protein>
<reference evidence="1 2" key="1">
    <citation type="submission" date="2013-01" db="EMBL/GenBank/DDBJ databases">
        <authorList>
            <person name="Harkins D.M."/>
            <person name="Durkin A.S."/>
            <person name="Brinkac L.M."/>
            <person name="Haft D.H."/>
            <person name="Selengut J.D."/>
            <person name="Sanka R."/>
            <person name="DePew J."/>
            <person name="Purushe J."/>
            <person name="Tulsiani S.M."/>
            <person name="Graham G.C."/>
            <person name="Burns M.-A."/>
            <person name="Dohnt M.F."/>
            <person name="Smythe L.D."/>
            <person name="McKay D.B."/>
            <person name="Craig S.B."/>
            <person name="Vinetz J.M."/>
            <person name="Sutton G.G."/>
            <person name="Nierman W.C."/>
            <person name="Fouts D.E."/>
        </authorList>
    </citation>
    <scope>NUCLEOTIDE SEQUENCE [LARGE SCALE GENOMIC DNA]</scope>
    <source>
        <strain evidence="1 2">LT2116</strain>
    </source>
</reference>
<evidence type="ECO:0000313" key="2">
    <source>
        <dbReference type="Proteomes" id="UP000011770"/>
    </source>
</evidence>
<name>M3G8A8_9LEPT</name>
<dbReference type="Proteomes" id="UP000011770">
    <property type="component" value="Unassembled WGS sequence"/>
</dbReference>
<gene>
    <name evidence="1" type="ORF">LEP1GSC188_3381</name>
</gene>
<evidence type="ECO:0000313" key="1">
    <source>
        <dbReference type="EMBL" id="EMF82234.1"/>
    </source>
</evidence>
<dbReference type="EMBL" id="AHOR02000026">
    <property type="protein sequence ID" value="EMF82234.1"/>
    <property type="molecule type" value="Genomic_DNA"/>
</dbReference>
<sequence>MQDWYGTLKKRRKELREKWMTKGEFLLNYKYSPEPLDFIASPSSYQLDLNLELYRLYDNEVRIEFIWELPSLERRNNYLKDVNFLEEPPETGYVGVIYERGSHDSDPLLVFFITAFDAVRMVSFLPSPKHVTGSKGELKDLLMDFLN</sequence>
<organism evidence="1 2">
    <name type="scientific">Leptospira weilii serovar Topaz str. LT2116</name>
    <dbReference type="NCBI Taxonomy" id="1088540"/>
    <lineage>
        <taxon>Bacteria</taxon>
        <taxon>Pseudomonadati</taxon>
        <taxon>Spirochaetota</taxon>
        <taxon>Spirochaetia</taxon>
        <taxon>Leptospirales</taxon>
        <taxon>Leptospiraceae</taxon>
        <taxon>Leptospira</taxon>
    </lineage>
</organism>